<evidence type="ECO:0000256" key="4">
    <source>
        <dbReference type="ARBA" id="ARBA00022670"/>
    </source>
</evidence>
<evidence type="ECO:0000256" key="2">
    <source>
        <dbReference type="ARBA" id="ARBA00010407"/>
    </source>
</evidence>
<dbReference type="SUPFAM" id="SSF54001">
    <property type="entry name" value="Cysteine proteinases"/>
    <property type="match status" value="1"/>
</dbReference>
<name>A0A8J5KCR8_ZINOF</name>
<organism evidence="9 10">
    <name type="scientific">Zingiber officinale</name>
    <name type="common">Ginger</name>
    <name type="synonym">Amomum zingiber</name>
    <dbReference type="NCBI Taxonomy" id="94328"/>
    <lineage>
        <taxon>Eukaryota</taxon>
        <taxon>Viridiplantae</taxon>
        <taxon>Streptophyta</taxon>
        <taxon>Embryophyta</taxon>
        <taxon>Tracheophyta</taxon>
        <taxon>Spermatophyta</taxon>
        <taxon>Magnoliopsida</taxon>
        <taxon>Liliopsida</taxon>
        <taxon>Zingiberales</taxon>
        <taxon>Zingiberaceae</taxon>
        <taxon>Zingiber</taxon>
    </lineage>
</organism>
<evidence type="ECO:0000256" key="3">
    <source>
        <dbReference type="ARBA" id="ARBA00012759"/>
    </source>
</evidence>
<comment type="caution">
    <text evidence="9">The sequence shown here is derived from an EMBL/GenBank/DDBJ whole genome shotgun (WGS) entry which is preliminary data.</text>
</comment>
<dbReference type="InterPro" id="IPR050704">
    <property type="entry name" value="Peptidase_C85-like"/>
</dbReference>
<dbReference type="Gene3D" id="3.90.70.80">
    <property type="match status" value="1"/>
</dbReference>
<evidence type="ECO:0000259" key="8">
    <source>
        <dbReference type="PROSITE" id="PS50802"/>
    </source>
</evidence>
<evidence type="ECO:0000256" key="6">
    <source>
        <dbReference type="ARBA" id="ARBA00022801"/>
    </source>
</evidence>
<comment type="catalytic activity">
    <reaction evidence="1">
        <text>Thiol-dependent hydrolysis of ester, thioester, amide, peptide and isopeptide bonds formed by the C-terminal Gly of ubiquitin (a 76-residue protein attached to proteins as an intracellular targeting signal).</text>
        <dbReference type="EC" id="3.4.19.12"/>
    </reaction>
</comment>
<dbReference type="PROSITE" id="PS50802">
    <property type="entry name" value="OTU"/>
    <property type="match status" value="1"/>
</dbReference>
<dbReference type="Proteomes" id="UP000734854">
    <property type="component" value="Unassembled WGS sequence"/>
</dbReference>
<dbReference type="PANTHER" id="PTHR12419">
    <property type="entry name" value="OTU DOMAIN CONTAINING PROTEIN"/>
    <property type="match status" value="1"/>
</dbReference>
<feature type="region of interest" description="Disordered" evidence="7">
    <location>
        <begin position="262"/>
        <end position="342"/>
    </location>
</feature>
<evidence type="ECO:0000313" key="9">
    <source>
        <dbReference type="EMBL" id="KAG6478182.1"/>
    </source>
</evidence>
<evidence type="ECO:0000256" key="5">
    <source>
        <dbReference type="ARBA" id="ARBA00022786"/>
    </source>
</evidence>
<dbReference type="Gene3D" id="3.30.200.90">
    <property type="match status" value="1"/>
</dbReference>
<comment type="similarity">
    <text evidence="2">Belongs to the peptidase C85 family.</text>
</comment>
<feature type="region of interest" description="Disordered" evidence="7">
    <location>
        <begin position="145"/>
        <end position="174"/>
    </location>
</feature>
<dbReference type="PANTHER" id="PTHR12419:SF4">
    <property type="entry name" value="OTU DOMAIN-CONTAINING PROTEIN 5"/>
    <property type="match status" value="1"/>
</dbReference>
<dbReference type="InterPro" id="IPR003323">
    <property type="entry name" value="OTU_dom"/>
</dbReference>
<dbReference type="GO" id="GO:0006508">
    <property type="term" value="P:proteolysis"/>
    <property type="evidence" value="ECO:0007669"/>
    <property type="project" value="UniProtKB-KW"/>
</dbReference>
<evidence type="ECO:0000256" key="1">
    <source>
        <dbReference type="ARBA" id="ARBA00000707"/>
    </source>
</evidence>
<sequence>MQAAASPPHFSYLSSRDWNLFFSSEGSFAVISVTAPPRILFPCPIVEIRDPPEVAKASVLAVQCFCGNLASWSIDYGELCGKKTEESDLMRIVRGTQILVNSVGETVLGQDESIGWGFAIGSAKLGAADEILCIDKMTRIFVQRGSSSNSNRPPSNSTPPSSQASSTSKDDPEKQIIEDQSVIEDSGDRLESVEDKISKHDESSQVINVEVGTNVYEENKSSINDVLDSSAPRAETSEHHLGQEDALRSGIVPLVIGSPQIATGASYPPPPPAPPLKPFLTNQSSRRMGLGSSNSVRIGSSRRQTPWPVVGARSPSNSRPSSPMSYGEGDGYNSADEQGPGYVTSYGDAERERLFVLEIRRTKGFEVRKMLEDGNCLFRAVADQVYGDAEEYDMARQMCVDYLVYGNNIEIQAFAEMYNRPIHIYSYSTEPINIFQGSYVTDVPPIRLSYHHGNHYNSLVDPRRMTVGAGLGFSGLRGRNMDKDQIKTAIKAQQDQQLDNALIAEGRFYSDLELTEKEIERMVMEASRAEYLAKEKLKQYAFSIESSTSSAEPSSSVAKIGSSQSISEGENEKALLPEIILTSSMQMVLSMGFGYMQAMEAYSIFGDDVDSMVCYLVEMGNNGASAGERRNGYKGKAAE</sequence>
<keyword evidence="6" id="KW-0378">Hydrolase</keyword>
<evidence type="ECO:0000256" key="7">
    <source>
        <dbReference type="SAM" id="MobiDB-lite"/>
    </source>
</evidence>
<dbReference type="EMBL" id="JACMSC010000017">
    <property type="protein sequence ID" value="KAG6478182.1"/>
    <property type="molecule type" value="Genomic_DNA"/>
</dbReference>
<gene>
    <name evidence="9" type="ORF">ZIOFF_061614</name>
</gene>
<protein>
    <recommendedName>
        <fullName evidence="3">ubiquitinyl hydrolase 1</fullName>
        <ecNumber evidence="3">3.4.19.12</ecNumber>
    </recommendedName>
</protein>
<proteinExistence type="inferred from homology"/>
<feature type="domain" description="OTU" evidence="8">
    <location>
        <begin position="365"/>
        <end position="462"/>
    </location>
</feature>
<evidence type="ECO:0000313" key="10">
    <source>
        <dbReference type="Proteomes" id="UP000734854"/>
    </source>
</evidence>
<keyword evidence="5" id="KW-0833">Ubl conjugation pathway</keyword>
<dbReference type="InterPro" id="IPR038765">
    <property type="entry name" value="Papain-like_cys_pep_sf"/>
</dbReference>
<dbReference type="GO" id="GO:0016579">
    <property type="term" value="P:protein deubiquitination"/>
    <property type="evidence" value="ECO:0007669"/>
    <property type="project" value="TreeGrafter"/>
</dbReference>
<dbReference type="GO" id="GO:0061578">
    <property type="term" value="F:K63-linked deubiquitinase activity"/>
    <property type="evidence" value="ECO:0007669"/>
    <property type="project" value="TreeGrafter"/>
</dbReference>
<feature type="compositionally biased region" description="Polar residues" evidence="7">
    <location>
        <begin position="280"/>
        <end position="304"/>
    </location>
</feature>
<accession>A0A8J5KCR8</accession>
<reference evidence="9 10" key="1">
    <citation type="submission" date="2020-08" db="EMBL/GenBank/DDBJ databases">
        <title>Plant Genome Project.</title>
        <authorList>
            <person name="Zhang R.-G."/>
        </authorList>
    </citation>
    <scope>NUCLEOTIDE SEQUENCE [LARGE SCALE GENOMIC DNA]</scope>
    <source>
        <tissue evidence="9">Rhizome</tissue>
    </source>
</reference>
<keyword evidence="10" id="KW-1185">Reference proteome</keyword>
<dbReference type="AlphaFoldDB" id="A0A8J5KCR8"/>
<dbReference type="EC" id="3.4.19.12" evidence="3"/>
<feature type="compositionally biased region" description="Pro residues" evidence="7">
    <location>
        <begin position="267"/>
        <end position="277"/>
    </location>
</feature>
<feature type="compositionally biased region" description="Low complexity" evidence="7">
    <location>
        <begin position="146"/>
        <end position="167"/>
    </location>
</feature>
<feature type="compositionally biased region" description="Low complexity" evidence="7">
    <location>
        <begin position="313"/>
        <end position="325"/>
    </location>
</feature>
<keyword evidence="4" id="KW-0645">Protease</keyword>
<dbReference type="GO" id="GO:0004843">
    <property type="term" value="F:cysteine-type deubiquitinase activity"/>
    <property type="evidence" value="ECO:0007669"/>
    <property type="project" value="UniProtKB-EC"/>
</dbReference>